<evidence type="ECO:0000313" key="3">
    <source>
        <dbReference type="EMBL" id="SKC72824.1"/>
    </source>
</evidence>
<gene>
    <name evidence="3" type="ORF">SAMN05660236_2817</name>
</gene>
<feature type="domain" description="Cupin type-2" evidence="2">
    <location>
        <begin position="80"/>
        <end position="144"/>
    </location>
</feature>
<evidence type="ECO:0000256" key="1">
    <source>
        <dbReference type="SAM" id="SignalP"/>
    </source>
</evidence>
<dbReference type="PANTHER" id="PTHR36440:SF1">
    <property type="entry name" value="PUTATIVE (AFU_ORTHOLOGUE AFUA_8G07350)-RELATED"/>
    <property type="match status" value="1"/>
</dbReference>
<dbReference type="InterPro" id="IPR053146">
    <property type="entry name" value="QDO-like"/>
</dbReference>
<proteinExistence type="predicted"/>
<evidence type="ECO:0000259" key="2">
    <source>
        <dbReference type="Pfam" id="PF07883"/>
    </source>
</evidence>
<accession>A0A1T5LA88</accession>
<keyword evidence="1" id="KW-0732">Signal</keyword>
<organism evidence="3 4">
    <name type="scientific">Ohtaekwangia koreensis</name>
    <dbReference type="NCBI Taxonomy" id="688867"/>
    <lineage>
        <taxon>Bacteria</taxon>
        <taxon>Pseudomonadati</taxon>
        <taxon>Bacteroidota</taxon>
        <taxon>Cytophagia</taxon>
        <taxon>Cytophagales</taxon>
        <taxon>Fulvivirgaceae</taxon>
        <taxon>Ohtaekwangia</taxon>
    </lineage>
</organism>
<reference evidence="3 4" key="1">
    <citation type="submission" date="2017-02" db="EMBL/GenBank/DDBJ databases">
        <authorList>
            <person name="Peterson S.W."/>
        </authorList>
    </citation>
    <scope>NUCLEOTIDE SEQUENCE [LARGE SCALE GENOMIC DNA]</scope>
    <source>
        <strain evidence="3 4">DSM 25262</strain>
    </source>
</reference>
<dbReference type="PANTHER" id="PTHR36440">
    <property type="entry name" value="PUTATIVE (AFU_ORTHOLOGUE AFUA_8G07350)-RELATED"/>
    <property type="match status" value="1"/>
</dbReference>
<dbReference type="EMBL" id="FUZU01000002">
    <property type="protein sequence ID" value="SKC72824.1"/>
    <property type="molecule type" value="Genomic_DNA"/>
</dbReference>
<dbReference type="STRING" id="688867.SAMN05660236_2817"/>
<dbReference type="InterPro" id="IPR013096">
    <property type="entry name" value="Cupin_2"/>
</dbReference>
<keyword evidence="4" id="KW-1185">Reference proteome</keyword>
<dbReference type="Pfam" id="PF07883">
    <property type="entry name" value="Cupin_2"/>
    <property type="match status" value="1"/>
</dbReference>
<dbReference type="AlphaFoldDB" id="A0A1T5LA88"/>
<dbReference type="InterPro" id="IPR014710">
    <property type="entry name" value="RmlC-like_jellyroll"/>
</dbReference>
<evidence type="ECO:0000313" key="4">
    <source>
        <dbReference type="Proteomes" id="UP000190961"/>
    </source>
</evidence>
<protein>
    <submittedName>
        <fullName evidence="3">Cupin domain-containing protein</fullName>
    </submittedName>
</protein>
<dbReference type="RefSeq" id="WP_079687392.1">
    <property type="nucleotide sequence ID" value="NZ_FUZU01000002.1"/>
</dbReference>
<dbReference type="Gene3D" id="2.60.120.10">
    <property type="entry name" value="Jelly Rolls"/>
    <property type="match status" value="1"/>
</dbReference>
<name>A0A1T5LA88_9BACT</name>
<feature type="chain" id="PRO_5013046835" evidence="1">
    <location>
        <begin position="26"/>
        <end position="191"/>
    </location>
</feature>
<dbReference type="SUPFAM" id="SSF51182">
    <property type="entry name" value="RmlC-like cupins"/>
    <property type="match status" value="1"/>
</dbReference>
<dbReference type="InterPro" id="IPR011051">
    <property type="entry name" value="RmlC_Cupin_sf"/>
</dbReference>
<sequence length="191" mass="21783">MKRTSFLRHAAALATVLITPVVTQAKRMNPFRTDKGFKVDAGKDRNDKSTSLFEGDTFFTKISPSDSNGDLYVFESTRVKKGGPSFHFHYDQDEWWYVLQGEFQIKIGEETYHAKPGDSVFGPRMVPHTFAKISEGEAKLLMIFQPAGKMEEFFKATSEGVLEKMSEAERNEYRKKHGFERVGPPLGYLKQ</sequence>
<feature type="signal peptide" evidence="1">
    <location>
        <begin position="1"/>
        <end position="25"/>
    </location>
</feature>
<dbReference type="Proteomes" id="UP000190961">
    <property type="component" value="Unassembled WGS sequence"/>
</dbReference>
<dbReference type="OrthoDB" id="1423961at2"/>